<feature type="transmembrane region" description="Helical" evidence="1">
    <location>
        <begin position="78"/>
        <end position="98"/>
    </location>
</feature>
<keyword evidence="1" id="KW-0472">Membrane</keyword>
<evidence type="ECO:0000313" key="2">
    <source>
        <dbReference type="EMBL" id="AKQ05448.1"/>
    </source>
</evidence>
<name>A0A0H4TBU6_9BACT</name>
<accession>A0A0H4TBU6</accession>
<keyword evidence="1" id="KW-1133">Transmembrane helix</keyword>
<feature type="transmembrane region" description="Helical" evidence="1">
    <location>
        <begin position="119"/>
        <end position="147"/>
    </location>
</feature>
<evidence type="ECO:0000256" key="1">
    <source>
        <dbReference type="SAM" id="Phobius"/>
    </source>
</evidence>
<feature type="transmembrane region" description="Helical" evidence="1">
    <location>
        <begin position="251"/>
        <end position="273"/>
    </location>
</feature>
<dbReference type="AlphaFoldDB" id="A0A0H4TBU6"/>
<dbReference type="PANTHER" id="PTHR37305">
    <property type="entry name" value="INTEGRAL MEMBRANE PROTEIN-RELATED"/>
    <property type="match status" value="1"/>
</dbReference>
<sequence length="280" mass="31484">MIFSLISIELSKIFRKWRTYIGFLAIAVLVPIIQIAMLVEGEKSINFMTRNLQQSFIFVGNLLNGYLISYAILNALVVHIPFLITLVAGDLLAGEATAGTYRILVTRPVSRFKIVLSKFLAGLIYTNLLVLWLAIMSLAIGILVFGIGELIVIKNVNILILARNDVFWRFLLAYGFAALSMTVVLSLTFLFSSLVENAIGPIVSTMAIIIVFVIISALDIEFFQSIRPYLFTNYMQSWRSFFDDPIDFQDLYKSAAVLIGHVIFFFGTTVYIFSKKDILS</sequence>
<feature type="transmembrane region" description="Helical" evidence="1">
    <location>
        <begin position="167"/>
        <end position="191"/>
    </location>
</feature>
<dbReference type="PANTHER" id="PTHR37305:SF1">
    <property type="entry name" value="MEMBRANE PROTEIN"/>
    <property type="match status" value="1"/>
</dbReference>
<feature type="transmembrane region" description="Helical" evidence="1">
    <location>
        <begin position="20"/>
        <end position="39"/>
    </location>
</feature>
<evidence type="ECO:0008006" key="3">
    <source>
        <dbReference type="Google" id="ProtNLM"/>
    </source>
</evidence>
<protein>
    <recommendedName>
        <fullName evidence="3">ABC transporter permease</fullName>
    </recommendedName>
</protein>
<feature type="transmembrane region" description="Helical" evidence="1">
    <location>
        <begin position="198"/>
        <end position="218"/>
    </location>
</feature>
<keyword evidence="1" id="KW-0812">Transmembrane</keyword>
<reference evidence="2" key="1">
    <citation type="journal article" date="2015" name="ISME J.">
        <title>Aquifer environment selects for microbial species cohorts in sediment and groundwater.</title>
        <authorList>
            <person name="Hug L.A."/>
            <person name="Thomas B.C."/>
            <person name="Brown C.T."/>
            <person name="Frischkorn K.R."/>
            <person name="Williams K.H."/>
            <person name="Tringe S.G."/>
            <person name="Banfield J.F."/>
        </authorList>
    </citation>
    <scope>NUCLEOTIDE SEQUENCE</scope>
</reference>
<organism evidence="2">
    <name type="scientific">uncultured Ignavibacteria bacterium Rifle_16ft_4_minimus_332</name>
    <dbReference type="NCBI Taxonomy" id="1665103"/>
    <lineage>
        <taxon>Bacteria</taxon>
        <taxon>Pseudomonadati</taxon>
        <taxon>Ignavibacteriota</taxon>
        <taxon>Ignavibacteria</taxon>
        <taxon>environmental samples</taxon>
    </lineage>
</organism>
<dbReference type="EMBL" id="KT007077">
    <property type="protein sequence ID" value="AKQ05448.1"/>
    <property type="molecule type" value="Genomic_DNA"/>
</dbReference>
<dbReference type="Pfam" id="PF12679">
    <property type="entry name" value="ABC2_membrane_2"/>
    <property type="match status" value="1"/>
</dbReference>
<proteinExistence type="predicted"/>